<dbReference type="EMBL" id="HBEA01014210">
    <property type="protein sequence ID" value="CAD8261362.1"/>
    <property type="molecule type" value="Transcribed_RNA"/>
</dbReference>
<keyword evidence="1" id="KW-0472">Membrane</keyword>
<gene>
    <name evidence="2" type="ORF">PPYR1160_LOCUS10864</name>
</gene>
<sequence>MTDSADAKVLTSSLVCMALGLFRALWRRILSPSFLIELLWSEGNFDLRWLSRILPTGVVVALLGVAALAWSKSAALTQGLAFVVVLSWASLNVYACDYDPSWSPKVPEVDSRSCSEEMQGCRGGDVLQGPAADLYVFAMDTLAVVVRGFCLGFGAKISHLLWQEDFSKLDTEKLRNQVKGCMCLGMATACLLLGLSHFIPYSVRQMWMGSRGFD</sequence>
<feature type="transmembrane region" description="Helical" evidence="1">
    <location>
        <begin position="9"/>
        <end position="29"/>
    </location>
</feature>
<proteinExistence type="predicted"/>
<dbReference type="AlphaFoldDB" id="A0A7R9YE00"/>
<organism evidence="2">
    <name type="scientific">Pinguiococcus pyrenoidosus</name>
    <dbReference type="NCBI Taxonomy" id="172671"/>
    <lineage>
        <taxon>Eukaryota</taxon>
        <taxon>Sar</taxon>
        <taxon>Stramenopiles</taxon>
        <taxon>Ochrophyta</taxon>
        <taxon>Pinguiophyceae</taxon>
        <taxon>Pinguiochrysidales</taxon>
        <taxon>Pinguiochrysidaceae</taxon>
        <taxon>Pinguiococcus</taxon>
    </lineage>
</organism>
<feature type="transmembrane region" description="Helical" evidence="1">
    <location>
        <begin position="178"/>
        <end position="199"/>
    </location>
</feature>
<feature type="transmembrane region" description="Helical" evidence="1">
    <location>
        <begin position="49"/>
        <end position="69"/>
    </location>
</feature>
<accession>A0A7R9YE00</accession>
<protein>
    <submittedName>
        <fullName evidence="2">Uncharacterized protein</fullName>
    </submittedName>
</protein>
<reference evidence="2" key="1">
    <citation type="submission" date="2021-01" db="EMBL/GenBank/DDBJ databases">
        <authorList>
            <person name="Corre E."/>
            <person name="Pelletier E."/>
            <person name="Niang G."/>
            <person name="Scheremetjew M."/>
            <person name="Finn R."/>
            <person name="Kale V."/>
            <person name="Holt S."/>
            <person name="Cochrane G."/>
            <person name="Meng A."/>
            <person name="Brown T."/>
            <person name="Cohen L."/>
        </authorList>
    </citation>
    <scope>NUCLEOTIDE SEQUENCE</scope>
    <source>
        <strain evidence="2">CCMP2078</strain>
    </source>
</reference>
<feature type="transmembrane region" description="Helical" evidence="1">
    <location>
        <begin position="76"/>
        <end position="95"/>
    </location>
</feature>
<keyword evidence="1" id="KW-1133">Transmembrane helix</keyword>
<evidence type="ECO:0000256" key="1">
    <source>
        <dbReference type="SAM" id="Phobius"/>
    </source>
</evidence>
<keyword evidence="1" id="KW-0812">Transmembrane</keyword>
<evidence type="ECO:0000313" key="2">
    <source>
        <dbReference type="EMBL" id="CAD8261362.1"/>
    </source>
</evidence>
<name>A0A7R9YE00_9STRA</name>